<keyword evidence="5" id="KW-1185">Reference proteome</keyword>
<keyword evidence="1" id="KW-0175">Coiled coil</keyword>
<evidence type="ECO:0000313" key="4">
    <source>
        <dbReference type="EMBL" id="MCB2408213.1"/>
    </source>
</evidence>
<dbReference type="EMBL" id="JAJADR010000002">
    <property type="protein sequence ID" value="MCB2408213.1"/>
    <property type="molecule type" value="Genomic_DNA"/>
</dbReference>
<gene>
    <name evidence="4" type="ORF">LGH74_09515</name>
</gene>
<dbReference type="RefSeq" id="WP_226175043.1">
    <property type="nucleotide sequence ID" value="NZ_JAJADR010000002.1"/>
</dbReference>
<keyword evidence="2" id="KW-0472">Membrane</keyword>
<feature type="transmembrane region" description="Helical" evidence="2">
    <location>
        <begin position="305"/>
        <end position="325"/>
    </location>
</feature>
<keyword evidence="2" id="KW-0812">Transmembrane</keyword>
<dbReference type="Proteomes" id="UP001165296">
    <property type="component" value="Unassembled WGS sequence"/>
</dbReference>
<feature type="transmembrane region" description="Helical" evidence="2">
    <location>
        <begin position="194"/>
        <end position="214"/>
    </location>
</feature>
<dbReference type="InterPro" id="IPR011623">
    <property type="entry name" value="7TMR_DISM_rcpt_extracell_dom1"/>
</dbReference>
<dbReference type="SUPFAM" id="SSF46894">
    <property type="entry name" value="C-terminal effector domain of the bipartite response regulators"/>
    <property type="match status" value="1"/>
</dbReference>
<dbReference type="InterPro" id="IPR016032">
    <property type="entry name" value="Sig_transdc_resp-reg_C-effctor"/>
</dbReference>
<name>A0ABS8ARH6_9BACT</name>
<protein>
    <recommendedName>
        <fullName evidence="3">7TM-DISM receptor extracellular domain-containing protein</fullName>
    </recommendedName>
</protein>
<evidence type="ECO:0000256" key="2">
    <source>
        <dbReference type="SAM" id="Phobius"/>
    </source>
</evidence>
<keyword evidence="2" id="KW-1133">Transmembrane helix</keyword>
<feature type="domain" description="7TM-DISM receptor extracellular" evidence="3">
    <location>
        <begin position="167"/>
        <end position="384"/>
    </location>
</feature>
<accession>A0ABS8ARH6</accession>
<feature type="transmembrane region" description="Helical" evidence="2">
    <location>
        <begin position="277"/>
        <end position="299"/>
    </location>
</feature>
<feature type="transmembrane region" description="Helical" evidence="2">
    <location>
        <begin position="162"/>
        <end position="182"/>
    </location>
</feature>
<sequence>MPHVVAQPATAEAAPAHLDLVRVGLLPDRNYSWDKIRTDTSLVFGKVDSLRLTQGRRFWLKLQAVNHSGYSEAAQLRILPNLDNTLLYFDEDARTWQTRRAGIAVATDSQRIKGRLALRLPARATTTFYVLIDLGQRAVLPAAAQLRVVLEKEAEALSTERFFGTAWAVSLAVLLLLLLTNVHAYARFQDRTTLYYICTQVGAVLYLTAFRGFFKVWFPTPIFSLIVVPSGLSYGYTFNNVLMHVSVVLLLLGFVQMTRSYLPTQARLPRLDAGLRYALRGYCAFTLVVGAVNLSGFYLNQYTLLFDNLLVLGVISLLLVTTIVAYRQRLPLARTYLLANVLPMLCILLEAMYHVVVGVDNNGNLLLPDLAIVSHALCFSAAISIRLQNLQRTLLTTEQEARYLALDIQEKELRNREIVLKNSHIQAALLELQRQQQAREQHTRQLSADNEQHQTANQDLREQLEANQRELASTTLYVTQKNVLLAELKQQIQELNTQSPATQTELSGIKSILQTNLYLDEDWSKFKLHFEQVHPRFFEELQAKYPALTKHEQRLYCYFHINLATKEIAALLNIDPASVRRAKTRLYKKMAAAGGPPLLPDAGAPAKE</sequence>
<feature type="coiled-coil region" evidence="1">
    <location>
        <begin position="425"/>
        <end position="505"/>
    </location>
</feature>
<reference evidence="4" key="1">
    <citation type="submission" date="2021-10" db="EMBL/GenBank/DDBJ databases">
        <authorList>
            <person name="Dean J.D."/>
            <person name="Kim M.K."/>
            <person name="Newey C.N."/>
            <person name="Stoker T.S."/>
            <person name="Thompson D.W."/>
            <person name="Grose J.H."/>
        </authorList>
    </citation>
    <scope>NUCLEOTIDE SEQUENCE</scope>
    <source>
        <strain evidence="4">BT178</strain>
    </source>
</reference>
<dbReference type="Pfam" id="PF07695">
    <property type="entry name" value="7TMR-DISM_7TM"/>
    <property type="match status" value="1"/>
</dbReference>
<evidence type="ECO:0000256" key="1">
    <source>
        <dbReference type="SAM" id="Coils"/>
    </source>
</evidence>
<organism evidence="4 5">
    <name type="scientific">Hymenobacter lucidus</name>
    <dbReference type="NCBI Taxonomy" id="2880930"/>
    <lineage>
        <taxon>Bacteria</taxon>
        <taxon>Pseudomonadati</taxon>
        <taxon>Bacteroidota</taxon>
        <taxon>Cytophagia</taxon>
        <taxon>Cytophagales</taxon>
        <taxon>Hymenobacteraceae</taxon>
        <taxon>Hymenobacter</taxon>
    </lineage>
</organism>
<evidence type="ECO:0000313" key="5">
    <source>
        <dbReference type="Proteomes" id="UP001165296"/>
    </source>
</evidence>
<feature type="transmembrane region" description="Helical" evidence="2">
    <location>
        <begin position="365"/>
        <end position="385"/>
    </location>
</feature>
<proteinExistence type="predicted"/>
<feature type="transmembrane region" description="Helical" evidence="2">
    <location>
        <begin position="337"/>
        <end position="359"/>
    </location>
</feature>
<comment type="caution">
    <text evidence="4">The sequence shown here is derived from an EMBL/GenBank/DDBJ whole genome shotgun (WGS) entry which is preliminary data.</text>
</comment>
<evidence type="ECO:0000259" key="3">
    <source>
        <dbReference type="Pfam" id="PF07695"/>
    </source>
</evidence>
<feature type="transmembrane region" description="Helical" evidence="2">
    <location>
        <begin position="234"/>
        <end position="256"/>
    </location>
</feature>